<evidence type="ECO:0000313" key="4">
    <source>
        <dbReference type="Proteomes" id="UP000003240"/>
    </source>
</evidence>
<dbReference type="STRING" id="1009370.ALO_09759"/>
<organism evidence="3 4">
    <name type="scientific">Acetonema longum DSM 6540</name>
    <dbReference type="NCBI Taxonomy" id="1009370"/>
    <lineage>
        <taxon>Bacteria</taxon>
        <taxon>Bacillati</taxon>
        <taxon>Bacillota</taxon>
        <taxon>Negativicutes</taxon>
        <taxon>Acetonemataceae</taxon>
        <taxon>Acetonema</taxon>
    </lineage>
</organism>
<protein>
    <submittedName>
        <fullName evidence="3">Lipid A biosynthesis domain protein</fullName>
    </submittedName>
</protein>
<evidence type="ECO:0000259" key="2">
    <source>
        <dbReference type="SMART" id="SM01259"/>
    </source>
</evidence>
<dbReference type="GO" id="GO:0009245">
    <property type="term" value="P:lipid A biosynthetic process"/>
    <property type="evidence" value="ECO:0007669"/>
    <property type="project" value="InterPro"/>
</dbReference>
<name>F7NIP9_9FIRM</name>
<dbReference type="EMBL" id="AFGF01000078">
    <property type="protein sequence ID" value="EGO64113.1"/>
    <property type="molecule type" value="Genomic_DNA"/>
</dbReference>
<comment type="caution">
    <text evidence="3">The sequence shown here is derived from an EMBL/GenBank/DDBJ whole genome shotgun (WGS) entry which is preliminary data.</text>
</comment>
<keyword evidence="4" id="KW-1185">Reference proteome</keyword>
<evidence type="ECO:0000256" key="1">
    <source>
        <dbReference type="SAM" id="Phobius"/>
    </source>
</evidence>
<dbReference type="Pfam" id="PF07578">
    <property type="entry name" value="LAB_N"/>
    <property type="match status" value="1"/>
</dbReference>
<dbReference type="Gene3D" id="1.20.1280.290">
    <property type="match status" value="1"/>
</dbReference>
<dbReference type="AlphaFoldDB" id="F7NIP9"/>
<dbReference type="SMART" id="SM01259">
    <property type="entry name" value="LAB_N"/>
    <property type="match status" value="1"/>
</dbReference>
<gene>
    <name evidence="3" type="ORF">ALO_09759</name>
</gene>
<proteinExistence type="predicted"/>
<feature type="transmembrane region" description="Helical" evidence="1">
    <location>
        <begin position="28"/>
        <end position="49"/>
    </location>
</feature>
<feature type="transmembrane region" description="Helical" evidence="1">
    <location>
        <begin position="55"/>
        <end position="74"/>
    </location>
</feature>
<dbReference type="InterPro" id="IPR014546">
    <property type="entry name" value="UCP028440_lipidA_biosyn"/>
</dbReference>
<keyword evidence="1" id="KW-0472">Membrane</keyword>
<feature type="domain" description="Lipid A biosynthesis N-terminal" evidence="2">
    <location>
        <begin position="2"/>
        <end position="73"/>
    </location>
</feature>
<dbReference type="PIRSF" id="PIRSF028440">
    <property type="entry name" value="UCP_LAB_N"/>
    <property type="match status" value="1"/>
</dbReference>
<evidence type="ECO:0000313" key="3">
    <source>
        <dbReference type="EMBL" id="EGO64113.1"/>
    </source>
</evidence>
<keyword evidence="1" id="KW-0812">Transmembrane</keyword>
<sequence>MIGFLGQAIFSLRFIVQWITSEKEKKSVVPVVFWYLSIAGSLILLIYAIERKDPVFIVGQSAGFLIYFRNLVLIKNTKTESK</sequence>
<accession>F7NIP9</accession>
<keyword evidence="1" id="KW-1133">Transmembrane helix</keyword>
<dbReference type="Proteomes" id="UP000003240">
    <property type="component" value="Unassembled WGS sequence"/>
</dbReference>
<reference evidence="3 4" key="1">
    <citation type="journal article" date="2011" name="EMBO J.">
        <title>Structural diversity of bacterial flagellar motors.</title>
        <authorList>
            <person name="Chen S."/>
            <person name="Beeby M."/>
            <person name="Murphy G.E."/>
            <person name="Leadbetter J.R."/>
            <person name="Hendrixson D.R."/>
            <person name="Briegel A."/>
            <person name="Li Z."/>
            <person name="Shi J."/>
            <person name="Tocheva E.I."/>
            <person name="Muller A."/>
            <person name="Dobro M.J."/>
            <person name="Jensen G.J."/>
        </authorList>
    </citation>
    <scope>NUCLEOTIDE SEQUENCE [LARGE SCALE GENOMIC DNA]</scope>
    <source>
        <strain evidence="3 4">DSM 6540</strain>
    </source>
</reference>
<dbReference type="InterPro" id="IPR011499">
    <property type="entry name" value="Lipid_A_biosynth_N"/>
</dbReference>
<dbReference type="GO" id="GO:0016020">
    <property type="term" value="C:membrane"/>
    <property type="evidence" value="ECO:0007669"/>
    <property type="project" value="GOC"/>
</dbReference>
<dbReference type="GO" id="GO:0008915">
    <property type="term" value="F:lipid-A-disaccharide synthase activity"/>
    <property type="evidence" value="ECO:0007669"/>
    <property type="project" value="InterPro"/>
</dbReference>
<dbReference type="eggNOG" id="COG3952">
    <property type="taxonomic scope" value="Bacteria"/>
</dbReference>